<dbReference type="EMBL" id="JAVBVO010000005">
    <property type="protein sequence ID" value="MDZ5760185.1"/>
    <property type="molecule type" value="Genomic_DNA"/>
</dbReference>
<evidence type="ECO:0000256" key="3">
    <source>
        <dbReference type="ARBA" id="ARBA00022448"/>
    </source>
</evidence>
<accession>A0AAW9K2Z2</accession>
<gene>
    <name evidence="7" type="ORF">RAK27_16225</name>
</gene>
<dbReference type="InterPro" id="IPR002491">
    <property type="entry name" value="ABC_transptr_periplasmic_BD"/>
</dbReference>
<dbReference type="Pfam" id="PF01497">
    <property type="entry name" value="Peripla_BP_2"/>
    <property type="match status" value="1"/>
</dbReference>
<keyword evidence="4 5" id="KW-0732">Signal</keyword>
<dbReference type="InterPro" id="IPR033870">
    <property type="entry name" value="FatB"/>
</dbReference>
<protein>
    <submittedName>
        <fullName evidence="7">Siderophore ABC transporter substrate-binding protein</fullName>
    </submittedName>
</protein>
<organism evidence="7 8">
    <name type="scientific">Carnobacterium maltaromaticum</name>
    <name type="common">Carnobacterium piscicola</name>
    <dbReference type="NCBI Taxonomy" id="2751"/>
    <lineage>
        <taxon>Bacteria</taxon>
        <taxon>Bacillati</taxon>
        <taxon>Bacillota</taxon>
        <taxon>Bacilli</taxon>
        <taxon>Lactobacillales</taxon>
        <taxon>Carnobacteriaceae</taxon>
        <taxon>Carnobacterium</taxon>
    </lineage>
</organism>
<evidence type="ECO:0000259" key="6">
    <source>
        <dbReference type="PROSITE" id="PS50983"/>
    </source>
</evidence>
<dbReference type="InterPro" id="IPR051313">
    <property type="entry name" value="Bact_iron-sidero_bind"/>
</dbReference>
<reference evidence="7" key="1">
    <citation type="submission" date="2023-08" db="EMBL/GenBank/DDBJ databases">
        <title>Genomic characterization of piscicolin 126 produced by Carnobacterium maltaromaticum CM22 strain isolated from salmon (Salmo salar).</title>
        <authorList>
            <person name="Gonzalez-Gragera E."/>
            <person name="Garcia-Lopez J.D."/>
            <person name="Teso-Perez C."/>
            <person name="Gimenez-Hernandez I."/>
            <person name="Peralta-Sanchez J.M."/>
            <person name="Valdivia E."/>
            <person name="Montalban-Lopez M."/>
            <person name="Martin-Platero A.M."/>
            <person name="Banos A."/>
            <person name="Martinez-Bueno M."/>
        </authorList>
    </citation>
    <scope>NUCLEOTIDE SEQUENCE</scope>
    <source>
        <strain evidence="7">CM22</strain>
    </source>
</reference>
<dbReference type="PANTHER" id="PTHR30532:SF28">
    <property type="entry name" value="PETROBACTIN-BINDING PROTEIN YCLQ"/>
    <property type="match status" value="1"/>
</dbReference>
<feature type="domain" description="Fe/B12 periplasmic-binding" evidence="6">
    <location>
        <begin position="60"/>
        <end position="320"/>
    </location>
</feature>
<dbReference type="Proteomes" id="UP001290462">
    <property type="component" value="Unassembled WGS sequence"/>
</dbReference>
<proteinExistence type="inferred from homology"/>
<dbReference type="PROSITE" id="PS51257">
    <property type="entry name" value="PROKAR_LIPOPROTEIN"/>
    <property type="match status" value="1"/>
</dbReference>
<dbReference type="CDD" id="cd01140">
    <property type="entry name" value="FatB"/>
    <property type="match status" value="1"/>
</dbReference>
<dbReference type="Gene3D" id="3.40.50.1980">
    <property type="entry name" value="Nitrogenase molybdenum iron protein domain"/>
    <property type="match status" value="2"/>
</dbReference>
<comment type="similarity">
    <text evidence="2">Belongs to the bacterial solute-binding protein 8 family.</text>
</comment>
<keyword evidence="3" id="KW-0813">Transport</keyword>
<evidence type="ECO:0000256" key="1">
    <source>
        <dbReference type="ARBA" id="ARBA00004196"/>
    </source>
</evidence>
<comment type="caution">
    <text evidence="7">The sequence shown here is derived from an EMBL/GenBank/DDBJ whole genome shotgun (WGS) entry which is preliminary data.</text>
</comment>
<name>A0AAW9K2Z2_CARML</name>
<evidence type="ECO:0000313" key="8">
    <source>
        <dbReference type="Proteomes" id="UP001290462"/>
    </source>
</evidence>
<dbReference type="SUPFAM" id="SSF53807">
    <property type="entry name" value="Helical backbone' metal receptor"/>
    <property type="match status" value="1"/>
</dbReference>
<dbReference type="GO" id="GO:0030288">
    <property type="term" value="C:outer membrane-bounded periplasmic space"/>
    <property type="evidence" value="ECO:0007669"/>
    <property type="project" value="TreeGrafter"/>
</dbReference>
<dbReference type="AlphaFoldDB" id="A0AAW9K2Z2"/>
<evidence type="ECO:0000313" key="7">
    <source>
        <dbReference type="EMBL" id="MDZ5760185.1"/>
    </source>
</evidence>
<evidence type="ECO:0000256" key="2">
    <source>
        <dbReference type="ARBA" id="ARBA00008814"/>
    </source>
</evidence>
<comment type="subcellular location">
    <subcellularLocation>
        <location evidence="1">Cell envelope</location>
    </subcellularLocation>
</comment>
<feature type="chain" id="PRO_5043948122" evidence="5">
    <location>
        <begin position="22"/>
        <end position="320"/>
    </location>
</feature>
<dbReference type="GO" id="GO:1901678">
    <property type="term" value="P:iron coordination entity transport"/>
    <property type="evidence" value="ECO:0007669"/>
    <property type="project" value="UniProtKB-ARBA"/>
</dbReference>
<feature type="signal peptide" evidence="5">
    <location>
        <begin position="1"/>
        <end position="21"/>
    </location>
</feature>
<dbReference type="PROSITE" id="PS50983">
    <property type="entry name" value="FE_B12_PBP"/>
    <property type="match status" value="1"/>
</dbReference>
<evidence type="ECO:0000256" key="5">
    <source>
        <dbReference type="SAM" id="SignalP"/>
    </source>
</evidence>
<sequence length="320" mass="34670">MKKIKLSVCLVALGFVLAACGSGNESAKKESSSASKNTEETMITVKDVNGDVEVPKNPERVVVFDMGMLDTIDALGESDAVVGVAKDSLPKYLSKFDSDKVESAGGIKEPDFEKINALKPDLIIISGRQSDSLDELKKIAPTLSLETDSKDLWESINKNVSTMGTIFDKSDEAKKKLDALSEKIDVLNKKNTGSDMKTLTVLLNEGSLSAYGKGSRFAILNDVFGFPLVDDKIEASTHGQSVSFEYVLEKNPDVLFVIDRTKAIGGDTSKNNLTENELIKQTNAAKNDKIVMLDPEVWYLSGGGLISTEMMLEEVSNVAK</sequence>
<dbReference type="PANTHER" id="PTHR30532">
    <property type="entry name" value="IRON III DICITRATE-BINDING PERIPLASMIC PROTEIN"/>
    <property type="match status" value="1"/>
</dbReference>
<evidence type="ECO:0000256" key="4">
    <source>
        <dbReference type="ARBA" id="ARBA00022729"/>
    </source>
</evidence>
<dbReference type="RefSeq" id="WP_322809614.1">
    <property type="nucleotide sequence ID" value="NZ_CP185245.1"/>
</dbReference>